<dbReference type="Proteomes" id="UP001152888">
    <property type="component" value="Unassembled WGS sequence"/>
</dbReference>
<keyword evidence="3" id="KW-1185">Reference proteome</keyword>
<comment type="caution">
    <text evidence="2">The sequence shown here is derived from an EMBL/GenBank/DDBJ whole genome shotgun (WGS) entry which is preliminary data.</text>
</comment>
<accession>A0A9P0K060</accession>
<sequence length="148" mass="15785">MILISGFLFPIQLDGGGYPTNFTYTPGGVARNICEALTRLGVTPAYFMTVVGDDDQGRLLLAKGSGTDGFNARLGGASNITPAISDSGADGDNAASWSKVKGIKKLQEMQTASCVIVFDEDKESRLIMTDFDIHSQISPTMVCNKKNQ</sequence>
<dbReference type="Pfam" id="PF00294">
    <property type="entry name" value="PfkB"/>
    <property type="match status" value="1"/>
</dbReference>
<dbReference type="AlphaFoldDB" id="A0A9P0K060"/>
<protein>
    <recommendedName>
        <fullName evidence="1">Carbohydrate kinase PfkB domain-containing protein</fullName>
    </recommendedName>
</protein>
<dbReference type="InterPro" id="IPR029056">
    <property type="entry name" value="Ribokinase-like"/>
</dbReference>
<dbReference type="EMBL" id="CAKOFQ010006696">
    <property type="protein sequence ID" value="CAH1961652.1"/>
    <property type="molecule type" value="Genomic_DNA"/>
</dbReference>
<feature type="domain" description="Carbohydrate kinase PfkB" evidence="1">
    <location>
        <begin position="19"/>
        <end position="62"/>
    </location>
</feature>
<proteinExistence type="predicted"/>
<reference evidence="2" key="1">
    <citation type="submission" date="2022-03" db="EMBL/GenBank/DDBJ databases">
        <authorList>
            <person name="Sayadi A."/>
        </authorList>
    </citation>
    <scope>NUCLEOTIDE SEQUENCE</scope>
</reference>
<dbReference type="InterPro" id="IPR011611">
    <property type="entry name" value="PfkB_dom"/>
</dbReference>
<dbReference type="GO" id="GO:0006796">
    <property type="term" value="P:phosphate-containing compound metabolic process"/>
    <property type="evidence" value="ECO:0007669"/>
    <property type="project" value="UniProtKB-ARBA"/>
</dbReference>
<name>A0A9P0K060_ACAOB</name>
<organism evidence="2 3">
    <name type="scientific">Acanthoscelides obtectus</name>
    <name type="common">Bean weevil</name>
    <name type="synonym">Bruchus obtectus</name>
    <dbReference type="NCBI Taxonomy" id="200917"/>
    <lineage>
        <taxon>Eukaryota</taxon>
        <taxon>Metazoa</taxon>
        <taxon>Ecdysozoa</taxon>
        <taxon>Arthropoda</taxon>
        <taxon>Hexapoda</taxon>
        <taxon>Insecta</taxon>
        <taxon>Pterygota</taxon>
        <taxon>Neoptera</taxon>
        <taxon>Endopterygota</taxon>
        <taxon>Coleoptera</taxon>
        <taxon>Polyphaga</taxon>
        <taxon>Cucujiformia</taxon>
        <taxon>Chrysomeloidea</taxon>
        <taxon>Chrysomelidae</taxon>
        <taxon>Bruchinae</taxon>
        <taxon>Bruchini</taxon>
        <taxon>Acanthoscelides</taxon>
    </lineage>
</organism>
<dbReference type="Gene3D" id="3.40.1190.20">
    <property type="match status" value="1"/>
</dbReference>
<evidence type="ECO:0000259" key="1">
    <source>
        <dbReference type="Pfam" id="PF00294"/>
    </source>
</evidence>
<evidence type="ECO:0000313" key="3">
    <source>
        <dbReference type="Proteomes" id="UP001152888"/>
    </source>
</evidence>
<dbReference type="OrthoDB" id="198885at2759"/>
<evidence type="ECO:0000313" key="2">
    <source>
        <dbReference type="EMBL" id="CAH1961652.1"/>
    </source>
</evidence>
<gene>
    <name evidence="2" type="ORF">ACAOBT_LOCUS4273</name>
</gene>
<dbReference type="SUPFAM" id="SSF53613">
    <property type="entry name" value="Ribokinase-like"/>
    <property type="match status" value="1"/>
</dbReference>